<dbReference type="EMBL" id="CM056742">
    <property type="protein sequence ID" value="KAJ8677215.1"/>
    <property type="molecule type" value="Genomic_DNA"/>
</dbReference>
<sequence>MNQLDKCENQASYSCYTCGQIFSRRTVLKQHEKLEHPDTLKGCKCSECPKHFKFNSKLKFHLKTAHRSSDKYMCQDCCIHFKDSASLKHHRIDQHGVIRTKKDCLVCQKSVPQYYMKKHMKSHELDSNRDSIICSEYDKHFATSELLENHVKKNHQPPECSICLATFASTYLLSKHKMLVHADCPTNHYTCTQCSKIFVTIPELKQHRSHHSSARLSECHICSFKSKTKANLRQHCLDKHKTDLYQCSDCLWEFKRESDLKRHQISHSTLAKYACEVCGAKFKYLPNMHRHVKKNQGMMVSDSDSVFDDDVVLG</sequence>
<keyword evidence="2" id="KW-1185">Reference proteome</keyword>
<reference evidence="1" key="1">
    <citation type="submission" date="2023-04" db="EMBL/GenBank/DDBJ databases">
        <title>A chromosome-level genome assembly of the parasitoid wasp Eretmocerus hayati.</title>
        <authorList>
            <person name="Zhong Y."/>
            <person name="Liu S."/>
            <person name="Liu Y."/>
        </authorList>
    </citation>
    <scope>NUCLEOTIDE SEQUENCE</scope>
    <source>
        <strain evidence="1">ZJU_SS_LIU_2023</strain>
    </source>
</reference>
<evidence type="ECO:0000313" key="2">
    <source>
        <dbReference type="Proteomes" id="UP001239111"/>
    </source>
</evidence>
<dbReference type="Proteomes" id="UP001239111">
    <property type="component" value="Chromosome 2"/>
</dbReference>
<gene>
    <name evidence="1" type="ORF">QAD02_013002</name>
</gene>
<accession>A0ACC2P0X2</accession>
<protein>
    <submittedName>
        <fullName evidence="1">Uncharacterized protein</fullName>
    </submittedName>
</protein>
<proteinExistence type="predicted"/>
<evidence type="ECO:0000313" key="1">
    <source>
        <dbReference type="EMBL" id="KAJ8677215.1"/>
    </source>
</evidence>
<name>A0ACC2P0X2_9HYME</name>
<organism evidence="1 2">
    <name type="scientific">Eretmocerus hayati</name>
    <dbReference type="NCBI Taxonomy" id="131215"/>
    <lineage>
        <taxon>Eukaryota</taxon>
        <taxon>Metazoa</taxon>
        <taxon>Ecdysozoa</taxon>
        <taxon>Arthropoda</taxon>
        <taxon>Hexapoda</taxon>
        <taxon>Insecta</taxon>
        <taxon>Pterygota</taxon>
        <taxon>Neoptera</taxon>
        <taxon>Endopterygota</taxon>
        <taxon>Hymenoptera</taxon>
        <taxon>Apocrita</taxon>
        <taxon>Proctotrupomorpha</taxon>
        <taxon>Chalcidoidea</taxon>
        <taxon>Aphelinidae</taxon>
        <taxon>Aphelininae</taxon>
        <taxon>Eretmocerus</taxon>
    </lineage>
</organism>
<comment type="caution">
    <text evidence="1">The sequence shown here is derived from an EMBL/GenBank/DDBJ whole genome shotgun (WGS) entry which is preliminary data.</text>
</comment>